<dbReference type="OMA" id="EFFMIMK"/>
<gene>
    <name evidence="5" type="ORF">TVY486_0402080</name>
</gene>
<dbReference type="InterPro" id="IPR011992">
    <property type="entry name" value="EF-hand-dom_pair"/>
</dbReference>
<feature type="domain" description="EF-hand" evidence="4">
    <location>
        <begin position="35"/>
        <end position="70"/>
    </location>
</feature>
<dbReference type="InterPro" id="IPR002048">
    <property type="entry name" value="EF_hand_dom"/>
</dbReference>
<evidence type="ECO:0000256" key="3">
    <source>
        <dbReference type="ARBA" id="ARBA00022837"/>
    </source>
</evidence>
<feature type="domain" description="EF-hand" evidence="4">
    <location>
        <begin position="147"/>
        <end position="182"/>
    </location>
</feature>
<evidence type="ECO:0000256" key="2">
    <source>
        <dbReference type="ARBA" id="ARBA00022737"/>
    </source>
</evidence>
<dbReference type="Pfam" id="PF13405">
    <property type="entry name" value="EF-hand_6"/>
    <property type="match status" value="1"/>
</dbReference>
<dbReference type="SUPFAM" id="SSF47473">
    <property type="entry name" value="EF-hand"/>
    <property type="match status" value="1"/>
</dbReference>
<dbReference type="PANTHER" id="PTHR23048">
    <property type="entry name" value="MYOSIN LIGHT CHAIN 1, 3"/>
    <property type="match status" value="1"/>
</dbReference>
<evidence type="ECO:0000259" key="4">
    <source>
        <dbReference type="PROSITE" id="PS50222"/>
    </source>
</evidence>
<dbReference type="VEuPathDB" id="TriTrypDB:TvY486_0402080"/>
<organism evidence="5">
    <name type="scientific">Trypanosoma vivax (strain Y486)</name>
    <dbReference type="NCBI Taxonomy" id="1055687"/>
    <lineage>
        <taxon>Eukaryota</taxon>
        <taxon>Discoba</taxon>
        <taxon>Euglenozoa</taxon>
        <taxon>Kinetoplastea</taxon>
        <taxon>Metakinetoplastina</taxon>
        <taxon>Trypanosomatida</taxon>
        <taxon>Trypanosomatidae</taxon>
        <taxon>Trypanosoma</taxon>
        <taxon>Duttonella</taxon>
    </lineage>
</organism>
<dbReference type="CDD" id="cd00051">
    <property type="entry name" value="EFh"/>
    <property type="match status" value="2"/>
</dbReference>
<dbReference type="PANTHER" id="PTHR23048:SF48">
    <property type="entry name" value="CENTRIN 3"/>
    <property type="match status" value="1"/>
</dbReference>
<dbReference type="GO" id="GO:0005509">
    <property type="term" value="F:calcium ion binding"/>
    <property type="evidence" value="ECO:0007669"/>
    <property type="project" value="InterPro"/>
</dbReference>
<keyword evidence="3" id="KW-0106">Calcium</keyword>
<keyword evidence="1" id="KW-0479">Metal-binding</keyword>
<dbReference type="SMART" id="SM00054">
    <property type="entry name" value="EFh"/>
    <property type="match status" value="3"/>
</dbReference>
<proteinExistence type="predicted"/>
<dbReference type="InterPro" id="IPR050230">
    <property type="entry name" value="CALM/Myosin/TropC-like"/>
</dbReference>
<evidence type="ECO:0000313" key="5">
    <source>
        <dbReference type="EMBL" id="CCC47542.1"/>
    </source>
</evidence>
<dbReference type="InterPro" id="IPR018247">
    <property type="entry name" value="EF_Hand_1_Ca_BS"/>
</dbReference>
<name>G0TUA8_TRYVY</name>
<dbReference type="GO" id="GO:0016460">
    <property type="term" value="C:myosin II complex"/>
    <property type="evidence" value="ECO:0007669"/>
    <property type="project" value="TreeGrafter"/>
</dbReference>
<keyword evidence="2" id="KW-0677">Repeat</keyword>
<evidence type="ECO:0000256" key="1">
    <source>
        <dbReference type="ARBA" id="ARBA00022723"/>
    </source>
</evidence>
<dbReference type="PROSITE" id="PS50222">
    <property type="entry name" value="EF_HAND_2"/>
    <property type="match status" value="3"/>
</dbReference>
<accession>G0TUA8</accession>
<feature type="domain" description="EF-hand" evidence="4">
    <location>
        <begin position="111"/>
        <end position="146"/>
    </location>
</feature>
<dbReference type="AlphaFoldDB" id="G0TUA8"/>
<sequence>MSTSRAATGGRLTAPVRTTIPVPAPRKRRFELTDEQRQEIREAFELFDSDKNGLIDAHEMKVCMRALGFDAKKEEVLRMMQDCAARDQNNQPLMDLLGFTDLMTERFAQRDPRQEMIKAFQLFDENNTGKITLRSLRRVARELGENMTDEELQAMIDEFDTDQDGEINLDEFLAIMLEEEDY</sequence>
<dbReference type="Pfam" id="PF13499">
    <property type="entry name" value="EF-hand_7"/>
    <property type="match status" value="1"/>
</dbReference>
<reference evidence="5" key="1">
    <citation type="journal article" date="2012" name="Proc. Natl. Acad. Sci. U.S.A.">
        <title>Antigenic diversity is generated by distinct evolutionary mechanisms in African trypanosome species.</title>
        <authorList>
            <person name="Jackson A.P."/>
            <person name="Berry A."/>
            <person name="Aslett M."/>
            <person name="Allison H.C."/>
            <person name="Burton P."/>
            <person name="Vavrova-Anderson J."/>
            <person name="Brown R."/>
            <person name="Browne H."/>
            <person name="Corton N."/>
            <person name="Hauser H."/>
            <person name="Gamble J."/>
            <person name="Gilderthorp R."/>
            <person name="Marcello L."/>
            <person name="McQuillan J."/>
            <person name="Otto T.D."/>
            <person name="Quail M.A."/>
            <person name="Sanders M.J."/>
            <person name="van Tonder A."/>
            <person name="Ginger M.L."/>
            <person name="Field M.C."/>
            <person name="Barry J.D."/>
            <person name="Hertz-Fowler C."/>
            <person name="Berriman M."/>
        </authorList>
    </citation>
    <scope>NUCLEOTIDE SEQUENCE</scope>
    <source>
        <strain evidence="5">Y486</strain>
    </source>
</reference>
<dbReference type="PROSITE" id="PS00018">
    <property type="entry name" value="EF_HAND_1"/>
    <property type="match status" value="2"/>
</dbReference>
<protein>
    <submittedName>
        <fullName evidence="5">Putative centrin</fullName>
    </submittedName>
</protein>
<dbReference type="FunFam" id="1.10.238.10:FF:000077">
    <property type="entry name" value="Centrin 1"/>
    <property type="match status" value="1"/>
</dbReference>
<dbReference type="Gene3D" id="1.10.238.10">
    <property type="entry name" value="EF-hand"/>
    <property type="match status" value="2"/>
</dbReference>
<dbReference type="EMBL" id="HE573020">
    <property type="protein sequence ID" value="CCC47542.1"/>
    <property type="molecule type" value="Genomic_DNA"/>
</dbReference>